<dbReference type="RefSeq" id="WP_377788961.1">
    <property type="nucleotide sequence ID" value="NZ_JBHLYQ010000042.1"/>
</dbReference>
<name>A0ABV6C1W8_9ACTN</name>
<gene>
    <name evidence="1" type="ORF">ACFFRE_05910</name>
</gene>
<evidence type="ECO:0000313" key="2">
    <source>
        <dbReference type="Proteomes" id="UP001589788"/>
    </source>
</evidence>
<organism evidence="1 2">
    <name type="scientific">Aciditerrimonas ferrireducens</name>
    <dbReference type="NCBI Taxonomy" id="667306"/>
    <lineage>
        <taxon>Bacteria</taxon>
        <taxon>Bacillati</taxon>
        <taxon>Actinomycetota</taxon>
        <taxon>Acidimicrobiia</taxon>
        <taxon>Acidimicrobiales</taxon>
        <taxon>Acidimicrobiaceae</taxon>
        <taxon>Aciditerrimonas</taxon>
    </lineage>
</organism>
<comment type="caution">
    <text evidence="1">The sequence shown here is derived from an EMBL/GenBank/DDBJ whole genome shotgun (WGS) entry which is preliminary data.</text>
</comment>
<dbReference type="EMBL" id="JBHLYQ010000042">
    <property type="protein sequence ID" value="MFC0081679.1"/>
    <property type="molecule type" value="Genomic_DNA"/>
</dbReference>
<accession>A0ABV6C1W8</accession>
<sequence length="80" mass="8160">MIKLALGVAIGFLLGAKLGEAGLEDVLQIAQQTLASDQVADLVRTGAAALGDAVRMLGVALTEEVPARLAERPGLHELAA</sequence>
<dbReference type="Proteomes" id="UP001589788">
    <property type="component" value="Unassembled WGS sequence"/>
</dbReference>
<reference evidence="1 2" key="1">
    <citation type="submission" date="2024-09" db="EMBL/GenBank/DDBJ databases">
        <authorList>
            <person name="Sun Q."/>
            <person name="Mori K."/>
        </authorList>
    </citation>
    <scope>NUCLEOTIDE SEQUENCE [LARGE SCALE GENOMIC DNA]</scope>
    <source>
        <strain evidence="1 2">JCM 15389</strain>
    </source>
</reference>
<keyword evidence="2" id="KW-1185">Reference proteome</keyword>
<proteinExistence type="predicted"/>
<evidence type="ECO:0000313" key="1">
    <source>
        <dbReference type="EMBL" id="MFC0081679.1"/>
    </source>
</evidence>
<protein>
    <submittedName>
        <fullName evidence="1">Uncharacterized protein</fullName>
    </submittedName>
</protein>